<accession>A0A974BW03</accession>
<evidence type="ECO:0000313" key="3">
    <source>
        <dbReference type="Proteomes" id="UP000694892"/>
    </source>
</evidence>
<dbReference type="PANTHER" id="PTHR21301:SF10">
    <property type="entry name" value="REVERSE TRANSCRIPTASE DOMAIN-CONTAINING PROTEIN"/>
    <property type="match status" value="1"/>
</dbReference>
<evidence type="ECO:0000259" key="1">
    <source>
        <dbReference type="Pfam" id="PF26215"/>
    </source>
</evidence>
<evidence type="ECO:0000313" key="2">
    <source>
        <dbReference type="EMBL" id="OCT61837.1"/>
    </source>
</evidence>
<gene>
    <name evidence="2" type="ORF">XELAEV_18047867mg</name>
</gene>
<dbReference type="EMBL" id="CM004483">
    <property type="protein sequence ID" value="OCT61837.1"/>
    <property type="molecule type" value="Genomic_DNA"/>
</dbReference>
<dbReference type="InterPro" id="IPR058912">
    <property type="entry name" value="HTH_animal"/>
</dbReference>
<dbReference type="Pfam" id="PF26215">
    <property type="entry name" value="HTH_animal"/>
    <property type="match status" value="1"/>
</dbReference>
<organism evidence="2 3">
    <name type="scientific">Xenopus laevis</name>
    <name type="common">African clawed frog</name>
    <dbReference type="NCBI Taxonomy" id="8355"/>
    <lineage>
        <taxon>Eukaryota</taxon>
        <taxon>Metazoa</taxon>
        <taxon>Chordata</taxon>
        <taxon>Craniata</taxon>
        <taxon>Vertebrata</taxon>
        <taxon>Euteleostomi</taxon>
        <taxon>Amphibia</taxon>
        <taxon>Batrachia</taxon>
        <taxon>Anura</taxon>
        <taxon>Pipoidea</taxon>
        <taxon>Pipidae</taxon>
        <taxon>Xenopodinae</taxon>
        <taxon>Xenopus</taxon>
        <taxon>Xenopus</taxon>
    </lineage>
</organism>
<dbReference type="Proteomes" id="UP000694892">
    <property type="component" value="Chromosome 9_10S"/>
</dbReference>
<feature type="domain" description="Helix-turn-helix" evidence="1">
    <location>
        <begin position="36"/>
        <end position="92"/>
    </location>
</feature>
<name>A0A974BW03_XENLA</name>
<reference evidence="3" key="1">
    <citation type="journal article" date="2016" name="Nature">
        <title>Genome evolution in the allotetraploid frog Xenopus laevis.</title>
        <authorList>
            <person name="Session A.M."/>
            <person name="Uno Y."/>
            <person name="Kwon T."/>
            <person name="Chapman J.A."/>
            <person name="Toyoda A."/>
            <person name="Takahashi S."/>
            <person name="Fukui A."/>
            <person name="Hikosaka A."/>
            <person name="Suzuki A."/>
            <person name="Kondo M."/>
            <person name="van Heeringen S.J."/>
            <person name="Quigley I."/>
            <person name="Heinz S."/>
            <person name="Ogino H."/>
            <person name="Ochi H."/>
            <person name="Hellsten U."/>
            <person name="Lyons J.B."/>
            <person name="Simakov O."/>
            <person name="Putnam N."/>
            <person name="Stites J."/>
            <person name="Kuroki Y."/>
            <person name="Tanaka T."/>
            <person name="Michiue T."/>
            <person name="Watanabe M."/>
            <person name="Bogdanovic O."/>
            <person name="Lister R."/>
            <person name="Georgiou G."/>
            <person name="Paranjpe S.S."/>
            <person name="van Kruijsbergen I."/>
            <person name="Shu S."/>
            <person name="Carlson J."/>
            <person name="Kinoshita T."/>
            <person name="Ohta Y."/>
            <person name="Mawaribuchi S."/>
            <person name="Jenkins J."/>
            <person name="Grimwood J."/>
            <person name="Schmutz J."/>
            <person name="Mitros T."/>
            <person name="Mozaffari S.V."/>
            <person name="Suzuki Y."/>
            <person name="Haramoto Y."/>
            <person name="Yamamoto T.S."/>
            <person name="Takagi C."/>
            <person name="Heald R."/>
            <person name="Miller K."/>
            <person name="Haudenschild C."/>
            <person name="Kitzman J."/>
            <person name="Nakayama T."/>
            <person name="Izutsu Y."/>
            <person name="Robert J."/>
            <person name="Fortriede J."/>
            <person name="Burns K."/>
            <person name="Lotay V."/>
            <person name="Karimi K."/>
            <person name="Yasuoka Y."/>
            <person name="Dichmann D.S."/>
            <person name="Flajnik M.F."/>
            <person name="Houston D.W."/>
            <person name="Shendure J."/>
            <person name="DuPasquier L."/>
            <person name="Vize P.D."/>
            <person name="Zorn A.M."/>
            <person name="Ito M."/>
            <person name="Marcotte E.M."/>
            <person name="Wallingford J.B."/>
            <person name="Ito Y."/>
            <person name="Asashima M."/>
            <person name="Ueno N."/>
            <person name="Matsuda Y."/>
            <person name="Veenstra G.J."/>
            <person name="Fujiyama A."/>
            <person name="Harland R.M."/>
            <person name="Taira M."/>
            <person name="Rokhsar D.S."/>
        </authorList>
    </citation>
    <scope>NUCLEOTIDE SEQUENCE [LARGE SCALE GENOMIC DNA]</scope>
    <source>
        <strain evidence="3">J</strain>
    </source>
</reference>
<sequence length="293" mass="34275">MSYSLTHIYFLDTTIHIRENTIQTTIYRKPMDKPSYLMYDSFHPDHTKHSIIYSQALRYNRMCSEIAERNHRLKADFINRGYNPMIVDQYIHAATRIPRSHLLQYKQKPEINQVPLVVTYNPQLRTLRKIYKVHFIRTRGSKAYSQTHHSQYSDKVPYCTPPKMEHIPVAKSNAKSAHTSDKIPIPGTLEEYSIPGHYNSSSSNVVYLIQFTKCLTEGLYIGETVQSLRKRNTHHRFTITNKKLDTPIENHFNSPYHSIKDLRILVLKGNFKTDDEKKNGINLDLGFMANYVD</sequence>
<protein>
    <recommendedName>
        <fullName evidence="1">Helix-turn-helix domain-containing protein</fullName>
    </recommendedName>
</protein>
<dbReference type="PANTHER" id="PTHR21301">
    <property type="entry name" value="REVERSE TRANSCRIPTASE"/>
    <property type="match status" value="1"/>
</dbReference>
<proteinExistence type="predicted"/>
<dbReference type="AlphaFoldDB" id="A0A974BW03"/>